<gene>
    <name evidence="2" type="ORF">SAMN04489800_3840</name>
</gene>
<protein>
    <recommendedName>
        <fullName evidence="4">Secreted protein</fullName>
    </recommendedName>
</protein>
<organism evidence="2 3">
    <name type="scientific">Pseudomonas deceptionensis</name>
    <dbReference type="NCBI Taxonomy" id="882211"/>
    <lineage>
        <taxon>Bacteria</taxon>
        <taxon>Pseudomonadati</taxon>
        <taxon>Pseudomonadota</taxon>
        <taxon>Gammaproteobacteria</taxon>
        <taxon>Pseudomonadales</taxon>
        <taxon>Pseudomonadaceae</taxon>
        <taxon>Pseudomonas</taxon>
    </lineage>
</organism>
<reference evidence="2" key="1">
    <citation type="submission" date="2016-10" db="EMBL/GenBank/DDBJ databases">
        <authorList>
            <person name="Varghese N."/>
            <person name="Submissions S."/>
        </authorList>
    </citation>
    <scope>NUCLEOTIDE SEQUENCE [LARGE SCALE GENOMIC DNA]</scope>
    <source>
        <strain evidence="2">LMG 25555</strain>
    </source>
</reference>
<sequence length="86" mass="9141">MKRSVLFALVGLVATPLFAADDLCTINLQKLSDYKATASTLGQPLLGQIHNARVEAQKAQAAGDTQKCISLTNKALQDVVNSQKGK</sequence>
<feature type="chain" id="PRO_5009776950" description="Secreted protein" evidence="1">
    <location>
        <begin position="20"/>
        <end position="86"/>
    </location>
</feature>
<feature type="signal peptide" evidence="1">
    <location>
        <begin position="1"/>
        <end position="19"/>
    </location>
</feature>
<evidence type="ECO:0008006" key="4">
    <source>
        <dbReference type="Google" id="ProtNLM"/>
    </source>
</evidence>
<keyword evidence="3" id="KW-1185">Reference proteome</keyword>
<dbReference type="Proteomes" id="UP000183613">
    <property type="component" value="Unassembled WGS sequence"/>
</dbReference>
<dbReference type="AlphaFoldDB" id="A0A0J6G2D7"/>
<name>A0A0J6G2D7_PSEDM</name>
<evidence type="ECO:0000313" key="2">
    <source>
        <dbReference type="EMBL" id="SEF03869.1"/>
    </source>
</evidence>
<proteinExistence type="predicted"/>
<accession>A0A0J6G2D7</accession>
<evidence type="ECO:0000256" key="1">
    <source>
        <dbReference type="SAM" id="SignalP"/>
    </source>
</evidence>
<dbReference type="EMBL" id="FNUD01000002">
    <property type="protein sequence ID" value="SEF03869.1"/>
    <property type="molecule type" value="Genomic_DNA"/>
</dbReference>
<keyword evidence="1" id="KW-0732">Signal</keyword>
<evidence type="ECO:0000313" key="3">
    <source>
        <dbReference type="Proteomes" id="UP000183613"/>
    </source>
</evidence>
<dbReference type="PATRIC" id="fig|882211.3.peg.3224"/>
<comment type="caution">
    <text evidence="2">The sequence shown here is derived from an EMBL/GenBank/DDBJ whole genome shotgun (WGS) entry which is preliminary data.</text>
</comment>